<dbReference type="Proteomes" id="UP001652660">
    <property type="component" value="Chromosome 8e"/>
</dbReference>
<dbReference type="GeneID" id="140012660"/>
<sequence>MKGDGRLEVRTFQQKHKCGFSYHNKSVKSGSIDSKYVNTFRENPKLDNGSFKNLVMKENKYYFSRHQGYRVRKIDRELAQGSDVDQYNKLPKYINEILRSKPGFLDACKPVFGLDETFLKGAVGGVLLNAVGVDPNNGLYPIAYAATEGETKDSWIWFLTLHKEDLKIENDYEWTIMSDKQKGIIQACDSVFPRADHRFCVKHMHSNMVAAGFKGTAIRQALWKAAKATTHAQFIRRMEAIAELDADAIKWLEDKNPAEWSRSYFRTFPKCDMLLNNICESFNNKILDARKGSIVVMMEALRHVVMQRMQENRDIARKKWSKFGFYPKIRKKMKVNIDKVTYCVPYKSNDVSFEVADPYAEK</sequence>
<dbReference type="Pfam" id="PF10551">
    <property type="entry name" value="MULE"/>
    <property type="match status" value="1"/>
</dbReference>
<evidence type="ECO:0000256" key="3">
    <source>
        <dbReference type="ARBA" id="ARBA00023172"/>
    </source>
</evidence>
<dbReference type="InterPro" id="IPR001207">
    <property type="entry name" value="Transposase_mutator"/>
</dbReference>
<evidence type="ECO:0000256" key="2">
    <source>
        <dbReference type="ARBA" id="ARBA00023125"/>
    </source>
</evidence>
<dbReference type="PANTHER" id="PTHR31973">
    <property type="entry name" value="POLYPROTEIN, PUTATIVE-RELATED"/>
    <property type="match status" value="1"/>
</dbReference>
<dbReference type="InterPro" id="IPR018289">
    <property type="entry name" value="MULE_transposase_dom"/>
</dbReference>
<organism evidence="5 6">
    <name type="scientific">Coffea arabica</name>
    <name type="common">Arabian coffee</name>
    <dbReference type="NCBI Taxonomy" id="13443"/>
    <lineage>
        <taxon>Eukaryota</taxon>
        <taxon>Viridiplantae</taxon>
        <taxon>Streptophyta</taxon>
        <taxon>Embryophyta</taxon>
        <taxon>Tracheophyta</taxon>
        <taxon>Spermatophyta</taxon>
        <taxon>Magnoliopsida</taxon>
        <taxon>eudicotyledons</taxon>
        <taxon>Gunneridae</taxon>
        <taxon>Pentapetalae</taxon>
        <taxon>asterids</taxon>
        <taxon>lamiids</taxon>
        <taxon>Gentianales</taxon>
        <taxon>Rubiaceae</taxon>
        <taxon>Ixoroideae</taxon>
        <taxon>Gardenieae complex</taxon>
        <taxon>Bertiereae - Coffeeae clade</taxon>
        <taxon>Coffeeae</taxon>
        <taxon>Coffea</taxon>
    </lineage>
</organism>
<proteinExistence type="predicted"/>
<gene>
    <name evidence="6" type="primary">LOC140012660</name>
</gene>
<name>A0ABM4VBX2_COFAR</name>
<accession>A0ABM4VBX2</accession>
<keyword evidence="2" id="KW-0238">DNA-binding</keyword>
<feature type="domain" description="MULE transposase" evidence="4">
    <location>
        <begin position="112"/>
        <end position="207"/>
    </location>
</feature>
<reference evidence="6" key="1">
    <citation type="submission" date="2025-08" db="UniProtKB">
        <authorList>
            <consortium name="RefSeq"/>
        </authorList>
    </citation>
    <scope>IDENTIFICATION</scope>
    <source>
        <tissue evidence="6">Leaves</tissue>
    </source>
</reference>
<keyword evidence="1" id="KW-0815">Transposition</keyword>
<evidence type="ECO:0000313" key="6">
    <source>
        <dbReference type="RefSeq" id="XP_071917041.1"/>
    </source>
</evidence>
<dbReference type="PROSITE" id="PS01007">
    <property type="entry name" value="TRANSPOSASE_MUTATOR"/>
    <property type="match status" value="1"/>
</dbReference>
<keyword evidence="3" id="KW-0233">DNA recombination</keyword>
<evidence type="ECO:0000256" key="1">
    <source>
        <dbReference type="ARBA" id="ARBA00022578"/>
    </source>
</evidence>
<dbReference type="PANTHER" id="PTHR31973:SF191">
    <property type="entry name" value="OS05G0489400 PROTEIN"/>
    <property type="match status" value="1"/>
</dbReference>
<evidence type="ECO:0000313" key="5">
    <source>
        <dbReference type="Proteomes" id="UP001652660"/>
    </source>
</evidence>
<protein>
    <recommendedName>
        <fullName evidence="4">MULE transposase domain-containing protein</fullName>
    </recommendedName>
</protein>
<evidence type="ECO:0000259" key="4">
    <source>
        <dbReference type="Pfam" id="PF10551"/>
    </source>
</evidence>
<dbReference type="RefSeq" id="XP_071917041.1">
    <property type="nucleotide sequence ID" value="XM_072060940.1"/>
</dbReference>
<keyword evidence="5" id="KW-1185">Reference proteome</keyword>